<sequence length="59" mass="6466">MQGTGWDCDQGVMQVDLHSEGKGDREGIGEANSIHESEYGPKDEEDGENRDKEGVQEGE</sequence>
<reference evidence="2" key="2">
    <citation type="journal article" date="2024" name="Plant">
        <title>Genomic evolution and insights into agronomic trait innovations of Sesamum species.</title>
        <authorList>
            <person name="Miao H."/>
            <person name="Wang L."/>
            <person name="Qu L."/>
            <person name="Liu H."/>
            <person name="Sun Y."/>
            <person name="Le M."/>
            <person name="Wang Q."/>
            <person name="Wei S."/>
            <person name="Zheng Y."/>
            <person name="Lin W."/>
            <person name="Duan Y."/>
            <person name="Cao H."/>
            <person name="Xiong S."/>
            <person name="Wang X."/>
            <person name="Wei L."/>
            <person name="Li C."/>
            <person name="Ma Q."/>
            <person name="Ju M."/>
            <person name="Zhao R."/>
            <person name="Li G."/>
            <person name="Mu C."/>
            <person name="Tian Q."/>
            <person name="Mei H."/>
            <person name="Zhang T."/>
            <person name="Gao T."/>
            <person name="Zhang H."/>
        </authorList>
    </citation>
    <scope>NUCLEOTIDE SEQUENCE</scope>
    <source>
        <strain evidence="2">G01</strain>
    </source>
</reference>
<accession>A0AAW2IMV6</accession>
<evidence type="ECO:0000313" key="2">
    <source>
        <dbReference type="EMBL" id="KAL0283434.1"/>
    </source>
</evidence>
<comment type="caution">
    <text evidence="2">The sequence shown here is derived from an EMBL/GenBank/DDBJ whole genome shotgun (WGS) entry which is preliminary data.</text>
</comment>
<protein>
    <submittedName>
        <fullName evidence="2">Uncharacterized protein</fullName>
    </submittedName>
</protein>
<gene>
    <name evidence="2" type="ORF">Sangu_2890000</name>
</gene>
<evidence type="ECO:0000256" key="1">
    <source>
        <dbReference type="SAM" id="MobiDB-lite"/>
    </source>
</evidence>
<dbReference type="EMBL" id="JACGWK010001727">
    <property type="protein sequence ID" value="KAL0283434.1"/>
    <property type="molecule type" value="Genomic_DNA"/>
</dbReference>
<dbReference type="AlphaFoldDB" id="A0AAW2IMV6"/>
<feature type="compositionally biased region" description="Basic and acidic residues" evidence="1">
    <location>
        <begin position="49"/>
        <end position="59"/>
    </location>
</feature>
<feature type="compositionally biased region" description="Basic and acidic residues" evidence="1">
    <location>
        <begin position="17"/>
        <end position="42"/>
    </location>
</feature>
<feature type="region of interest" description="Disordered" evidence="1">
    <location>
        <begin position="1"/>
        <end position="59"/>
    </location>
</feature>
<proteinExistence type="predicted"/>
<organism evidence="2">
    <name type="scientific">Sesamum angustifolium</name>
    <dbReference type="NCBI Taxonomy" id="2727405"/>
    <lineage>
        <taxon>Eukaryota</taxon>
        <taxon>Viridiplantae</taxon>
        <taxon>Streptophyta</taxon>
        <taxon>Embryophyta</taxon>
        <taxon>Tracheophyta</taxon>
        <taxon>Spermatophyta</taxon>
        <taxon>Magnoliopsida</taxon>
        <taxon>eudicotyledons</taxon>
        <taxon>Gunneridae</taxon>
        <taxon>Pentapetalae</taxon>
        <taxon>asterids</taxon>
        <taxon>lamiids</taxon>
        <taxon>Lamiales</taxon>
        <taxon>Pedaliaceae</taxon>
        <taxon>Sesamum</taxon>
    </lineage>
</organism>
<name>A0AAW2IMV6_9LAMI</name>
<reference evidence="2" key="1">
    <citation type="submission" date="2020-06" db="EMBL/GenBank/DDBJ databases">
        <authorList>
            <person name="Li T."/>
            <person name="Hu X."/>
            <person name="Zhang T."/>
            <person name="Song X."/>
            <person name="Zhang H."/>
            <person name="Dai N."/>
            <person name="Sheng W."/>
            <person name="Hou X."/>
            <person name="Wei L."/>
        </authorList>
    </citation>
    <scope>NUCLEOTIDE SEQUENCE</scope>
    <source>
        <strain evidence="2">G01</strain>
        <tissue evidence="2">Leaf</tissue>
    </source>
</reference>